<reference evidence="2" key="1">
    <citation type="journal article" date="2007" name="Nature">
        <title>The grapevine genome sequence suggests ancestral hexaploidization in major angiosperm phyla.</title>
        <authorList>
            <consortium name="The French-Italian Public Consortium for Grapevine Genome Characterization."/>
            <person name="Jaillon O."/>
            <person name="Aury J.-M."/>
            <person name="Noel B."/>
            <person name="Policriti A."/>
            <person name="Clepet C."/>
            <person name="Casagrande A."/>
            <person name="Choisne N."/>
            <person name="Aubourg S."/>
            <person name="Vitulo N."/>
            <person name="Jubin C."/>
            <person name="Vezzi A."/>
            <person name="Legeai F."/>
            <person name="Hugueney P."/>
            <person name="Dasilva C."/>
            <person name="Horner D."/>
            <person name="Mica E."/>
            <person name="Jublot D."/>
            <person name="Poulain J."/>
            <person name="Bruyere C."/>
            <person name="Billault A."/>
            <person name="Segurens B."/>
            <person name="Gouyvenoux M."/>
            <person name="Ugarte E."/>
            <person name="Cattonaro F."/>
            <person name="Anthouard V."/>
            <person name="Vico V."/>
            <person name="Del Fabbro C."/>
            <person name="Alaux M."/>
            <person name="Di Gaspero G."/>
            <person name="Dumas V."/>
            <person name="Felice N."/>
            <person name="Paillard S."/>
            <person name="Juman I."/>
            <person name="Moroldo M."/>
            <person name="Scalabrin S."/>
            <person name="Canaguier A."/>
            <person name="Le Clainche I."/>
            <person name="Malacrida G."/>
            <person name="Durand E."/>
            <person name="Pesole G."/>
            <person name="Laucou V."/>
            <person name="Chatelet P."/>
            <person name="Merdinoglu D."/>
            <person name="Delledonne M."/>
            <person name="Pezzotti M."/>
            <person name="Lecharny A."/>
            <person name="Scarpelli C."/>
            <person name="Artiguenave F."/>
            <person name="Pe M.E."/>
            <person name="Valle G."/>
            <person name="Morgante M."/>
            <person name="Caboche M."/>
            <person name="Adam-Blondon A.-F."/>
            <person name="Weissenbach J."/>
            <person name="Quetier F."/>
            <person name="Wincker P."/>
        </authorList>
    </citation>
    <scope>NUCLEOTIDE SEQUENCE [LARGE SCALE GENOMIC DNA]</scope>
    <source>
        <strain evidence="2">cv. Pinot noir / PN40024</strain>
    </source>
</reference>
<protein>
    <submittedName>
        <fullName evidence="1">Uncharacterized protein</fullName>
    </submittedName>
</protein>
<dbReference type="EMBL" id="FN594950">
    <property type="protein sequence ID" value="CCB43196.1"/>
    <property type="molecule type" value="Genomic_DNA"/>
</dbReference>
<evidence type="ECO:0000313" key="1">
    <source>
        <dbReference type="EMBL" id="CCB43196.1"/>
    </source>
</evidence>
<dbReference type="Proteomes" id="UP000009183">
    <property type="component" value="Chromosome 17"/>
</dbReference>
<organism evidence="1 2">
    <name type="scientific">Vitis vinifera</name>
    <name type="common">Grape</name>
    <dbReference type="NCBI Taxonomy" id="29760"/>
    <lineage>
        <taxon>Eukaryota</taxon>
        <taxon>Viridiplantae</taxon>
        <taxon>Streptophyta</taxon>
        <taxon>Embryophyta</taxon>
        <taxon>Tracheophyta</taxon>
        <taxon>Spermatophyta</taxon>
        <taxon>Magnoliopsida</taxon>
        <taxon>eudicotyledons</taxon>
        <taxon>Gunneridae</taxon>
        <taxon>Pentapetalae</taxon>
        <taxon>rosids</taxon>
        <taxon>Vitales</taxon>
        <taxon>Vitaceae</taxon>
        <taxon>Viteae</taxon>
        <taxon>Vitis</taxon>
    </lineage>
</organism>
<proteinExistence type="predicted"/>
<evidence type="ECO:0000313" key="2">
    <source>
        <dbReference type="Proteomes" id="UP000009183"/>
    </source>
</evidence>
<dbReference type="HOGENOM" id="CLU_3110320_0_0_1"/>
<accession>F6GTI7</accession>
<sequence length="51" mass="5926">MYIEVATRQVGSSRAKLSNHWNCEIRIITRLRVCRNTYITFRGGIESKAIL</sequence>
<dbReference type="InParanoid" id="F6GTI7"/>
<name>F6GTI7_VITVI</name>
<dbReference type="PaxDb" id="29760-VIT_17s0000g04080.t01"/>
<dbReference type="AlphaFoldDB" id="F6GTI7"/>
<gene>
    <name evidence="1" type="ordered locus">VIT_17s0000g04080</name>
</gene>
<keyword evidence="2" id="KW-1185">Reference proteome</keyword>